<dbReference type="EMBL" id="FOXQ01000002">
    <property type="protein sequence ID" value="SFP86090.1"/>
    <property type="molecule type" value="Genomic_DNA"/>
</dbReference>
<feature type="transmembrane region" description="Helical" evidence="1">
    <location>
        <begin position="398"/>
        <end position="415"/>
    </location>
</feature>
<evidence type="ECO:0008006" key="4">
    <source>
        <dbReference type="Google" id="ProtNLM"/>
    </source>
</evidence>
<feature type="transmembrane region" description="Helical" evidence="1">
    <location>
        <begin position="220"/>
        <end position="243"/>
    </location>
</feature>
<dbReference type="OrthoDB" id="5245199at2"/>
<feature type="transmembrane region" description="Helical" evidence="1">
    <location>
        <begin position="249"/>
        <end position="267"/>
    </location>
</feature>
<keyword evidence="1" id="KW-0472">Membrane</keyword>
<organism evidence="2 3">
    <name type="scientific">Parafilimonas terrae</name>
    <dbReference type="NCBI Taxonomy" id="1465490"/>
    <lineage>
        <taxon>Bacteria</taxon>
        <taxon>Pseudomonadati</taxon>
        <taxon>Bacteroidota</taxon>
        <taxon>Chitinophagia</taxon>
        <taxon>Chitinophagales</taxon>
        <taxon>Chitinophagaceae</taxon>
        <taxon>Parafilimonas</taxon>
    </lineage>
</organism>
<keyword evidence="1" id="KW-0812">Transmembrane</keyword>
<feature type="transmembrane region" description="Helical" evidence="1">
    <location>
        <begin position="14"/>
        <end position="35"/>
    </location>
</feature>
<feature type="transmembrane region" description="Helical" evidence="1">
    <location>
        <begin position="287"/>
        <end position="306"/>
    </location>
</feature>
<feature type="transmembrane region" description="Helical" evidence="1">
    <location>
        <begin position="147"/>
        <end position="172"/>
    </location>
</feature>
<sequence length="422" mass="46852">MADINIGKAPPNNAVLPFYATATIAFWALCLLLFFDAGNLTNHYFNPHLLAIVHTAALGWGTMVIFGAAHQLLPVICERDLFSPTIAAICWYTLTAGVALLIVAFYNFYTGWVMISGGTLIVLSACAYFINVLFTSHICIRYSVVKLFVVTSGAWLLFTAIAGLLLAINLRYPFFSKSHLEILKLHAHAGLAGWFLQLITGVSSKLVPMFLLGKSARQKLLLYACLFQNAGLLFFLLDGYFFGITAARVIIYVILVAAGIVCWLMYLYDAFRSRVRKNIDIQMKHTFISFLCLGAAILLIPVIVYAAGSRWAILYGALLFMGWITGIILGKTFKTLPFIVWNAHYKTLSGKVKVPLPKQLYSEVLVKWQFRLYIAAVILLCAGIVINATVIIRIASAIWIMVSSLYVINVMKVLLHKTKIVS</sequence>
<feature type="transmembrane region" description="Helical" evidence="1">
    <location>
        <begin position="81"/>
        <end position="106"/>
    </location>
</feature>
<gene>
    <name evidence="2" type="ORF">SAMN05444277_102285</name>
</gene>
<feature type="transmembrane region" description="Helical" evidence="1">
    <location>
        <begin position="372"/>
        <end position="392"/>
    </location>
</feature>
<keyword evidence="1" id="KW-1133">Transmembrane helix</keyword>
<feature type="transmembrane region" description="Helical" evidence="1">
    <location>
        <begin position="112"/>
        <end position="135"/>
    </location>
</feature>
<feature type="transmembrane region" description="Helical" evidence="1">
    <location>
        <begin position="47"/>
        <end position="69"/>
    </location>
</feature>
<feature type="transmembrane region" description="Helical" evidence="1">
    <location>
        <begin position="312"/>
        <end position="330"/>
    </location>
</feature>
<accession>A0A1I5TSP9</accession>
<reference evidence="2 3" key="1">
    <citation type="submission" date="2016-10" db="EMBL/GenBank/DDBJ databases">
        <authorList>
            <person name="de Groot N.N."/>
        </authorList>
    </citation>
    <scope>NUCLEOTIDE SEQUENCE [LARGE SCALE GENOMIC DNA]</scope>
    <source>
        <strain evidence="2 3">DSM 28286</strain>
    </source>
</reference>
<dbReference type="AlphaFoldDB" id="A0A1I5TSP9"/>
<evidence type="ECO:0000256" key="1">
    <source>
        <dbReference type="SAM" id="Phobius"/>
    </source>
</evidence>
<dbReference type="Proteomes" id="UP000199031">
    <property type="component" value="Unassembled WGS sequence"/>
</dbReference>
<name>A0A1I5TSP9_9BACT</name>
<keyword evidence="3" id="KW-1185">Reference proteome</keyword>
<evidence type="ECO:0000313" key="3">
    <source>
        <dbReference type="Proteomes" id="UP000199031"/>
    </source>
</evidence>
<proteinExistence type="predicted"/>
<feature type="transmembrane region" description="Helical" evidence="1">
    <location>
        <begin position="192"/>
        <end position="213"/>
    </location>
</feature>
<dbReference type="RefSeq" id="WP_090656049.1">
    <property type="nucleotide sequence ID" value="NZ_FOXQ01000002.1"/>
</dbReference>
<protein>
    <recommendedName>
        <fullName evidence="4">Cytochrome C and Quinol oxidase polypeptide I</fullName>
    </recommendedName>
</protein>
<dbReference type="Gene3D" id="1.20.210.10">
    <property type="entry name" value="Cytochrome c oxidase-like, subunit I domain"/>
    <property type="match status" value="1"/>
</dbReference>
<dbReference type="STRING" id="1465490.SAMN05444277_102285"/>
<evidence type="ECO:0000313" key="2">
    <source>
        <dbReference type="EMBL" id="SFP86090.1"/>
    </source>
</evidence>
<dbReference type="InterPro" id="IPR036927">
    <property type="entry name" value="Cyt_c_oxase-like_su1_sf"/>
</dbReference>